<dbReference type="InterPro" id="IPR054765">
    <property type="entry name" value="SLBB_dom"/>
</dbReference>
<keyword evidence="12" id="KW-0564">Palmitate</keyword>
<dbReference type="GO" id="GO:0015159">
    <property type="term" value="F:polysaccharide transmembrane transporter activity"/>
    <property type="evidence" value="ECO:0007669"/>
    <property type="project" value="InterPro"/>
</dbReference>
<evidence type="ECO:0000256" key="7">
    <source>
        <dbReference type="ARBA" id="ARBA00022729"/>
    </source>
</evidence>
<keyword evidence="19" id="KW-1185">Reference proteome</keyword>
<keyword evidence="8" id="KW-0625">Polysaccharide transport</keyword>
<dbReference type="InterPro" id="IPR049712">
    <property type="entry name" value="Poly_export"/>
</dbReference>
<feature type="domain" description="Soluble ligand binding" evidence="16">
    <location>
        <begin position="183"/>
        <end position="229"/>
    </location>
</feature>
<dbReference type="GO" id="GO:0015288">
    <property type="term" value="F:porin activity"/>
    <property type="evidence" value="ECO:0007669"/>
    <property type="project" value="UniProtKB-KW"/>
</dbReference>
<keyword evidence="4" id="KW-1134">Transmembrane beta strand</keyword>
<proteinExistence type="inferred from homology"/>
<dbReference type="Pfam" id="PF22461">
    <property type="entry name" value="SLBB_2"/>
    <property type="match status" value="1"/>
</dbReference>
<evidence type="ECO:0000259" key="17">
    <source>
        <dbReference type="Pfam" id="PF22461"/>
    </source>
</evidence>
<comment type="similarity">
    <text evidence="2">Belongs to the BexD/CtrA/VexA family.</text>
</comment>
<dbReference type="GO" id="GO:0009279">
    <property type="term" value="C:cell outer membrane"/>
    <property type="evidence" value="ECO:0007669"/>
    <property type="project" value="UniProtKB-SubCell"/>
</dbReference>
<evidence type="ECO:0000256" key="10">
    <source>
        <dbReference type="ARBA" id="ARBA00023114"/>
    </source>
</evidence>
<dbReference type="AlphaFoldDB" id="A0A1W6N1Y7"/>
<dbReference type="Pfam" id="PF02563">
    <property type="entry name" value="Poly_export"/>
    <property type="match status" value="1"/>
</dbReference>
<gene>
    <name evidence="18" type="ORF">B1812_19230</name>
</gene>
<evidence type="ECO:0000259" key="15">
    <source>
        <dbReference type="Pfam" id="PF02563"/>
    </source>
</evidence>
<keyword evidence="6" id="KW-0812">Transmembrane</keyword>
<evidence type="ECO:0000256" key="4">
    <source>
        <dbReference type="ARBA" id="ARBA00022452"/>
    </source>
</evidence>
<keyword evidence="9" id="KW-0406">Ion transport</keyword>
<feature type="domain" description="Polysaccharide export protein N-terminal" evidence="15">
    <location>
        <begin position="88"/>
        <end position="176"/>
    </location>
</feature>
<keyword evidence="13" id="KW-0998">Cell outer membrane</keyword>
<evidence type="ECO:0000256" key="13">
    <source>
        <dbReference type="ARBA" id="ARBA00023237"/>
    </source>
</evidence>
<evidence type="ECO:0000313" key="18">
    <source>
        <dbReference type="EMBL" id="ARN83806.1"/>
    </source>
</evidence>
<keyword evidence="7" id="KW-0732">Signal</keyword>
<evidence type="ECO:0000313" key="19">
    <source>
        <dbReference type="Proteomes" id="UP000193978"/>
    </source>
</evidence>
<protein>
    <submittedName>
        <fullName evidence="18">Sugar transporter</fullName>
    </submittedName>
</protein>
<evidence type="ECO:0000256" key="5">
    <source>
        <dbReference type="ARBA" id="ARBA00022597"/>
    </source>
</evidence>
<sequence length="395" mass="42642">METWLMLKRICKASFFIAALSLEACSVLPGSGPSREIITQTGTWESEDTERPFAFIEVDAFTLNILARRPAPGLRGYFGDRRPPARQPIGVGDTLQITIWEAAAGGLFSTPVVDRLSPGSRSAAIPDQVVGRDGSVSVPYAGRIEVAGRTQQEVESTIVDRLRGKAIEPQVLVNVTRNVSNTVTVSGDGANGALVPLTQRGERIMDVIALAGGFHSPLPETFVSLTRDGRTARAPIQSLLDNPGENIFARPGDMVTVERAPLTFTVVGATGANAVIPFQQRRVTLEEAVARAGGLQDMRADPDGVFVLRYEPVAVAREYPSVSPRLLDGGSVPIAYHLNMRDPKALFLARRFAMRDKDILFVSNAPLTEISKFFQMFLMVAQPGMQAGVIAATVK</sequence>
<dbReference type="Gene3D" id="3.30.1950.10">
    <property type="entry name" value="wza like domain"/>
    <property type="match status" value="1"/>
</dbReference>
<evidence type="ECO:0000256" key="12">
    <source>
        <dbReference type="ARBA" id="ARBA00023139"/>
    </source>
</evidence>
<accession>A0A1W6N1Y7</accession>
<name>A0A1W6N1Y7_9HYPH</name>
<dbReference type="PANTHER" id="PTHR33619">
    <property type="entry name" value="POLYSACCHARIDE EXPORT PROTEIN GFCE-RELATED"/>
    <property type="match status" value="1"/>
</dbReference>
<dbReference type="PANTHER" id="PTHR33619:SF3">
    <property type="entry name" value="POLYSACCHARIDE EXPORT PROTEIN GFCE-RELATED"/>
    <property type="match status" value="1"/>
</dbReference>
<dbReference type="GO" id="GO:0006811">
    <property type="term" value="P:monoatomic ion transport"/>
    <property type="evidence" value="ECO:0007669"/>
    <property type="project" value="UniProtKB-KW"/>
</dbReference>
<dbReference type="STRING" id="655015.B1812_19230"/>
<dbReference type="Proteomes" id="UP000193978">
    <property type="component" value="Chromosome"/>
</dbReference>
<keyword evidence="5 18" id="KW-0762">Sugar transport</keyword>
<dbReference type="EMBL" id="CP019948">
    <property type="protein sequence ID" value="ARN83806.1"/>
    <property type="molecule type" value="Genomic_DNA"/>
</dbReference>
<dbReference type="InterPro" id="IPR019554">
    <property type="entry name" value="Soluble_ligand-bd"/>
</dbReference>
<dbReference type="InterPro" id="IPR003715">
    <property type="entry name" value="Poly_export_N"/>
</dbReference>
<evidence type="ECO:0000256" key="6">
    <source>
        <dbReference type="ARBA" id="ARBA00022692"/>
    </source>
</evidence>
<keyword evidence="10" id="KW-0626">Porin</keyword>
<dbReference type="Pfam" id="PF10531">
    <property type="entry name" value="SLBB"/>
    <property type="match status" value="1"/>
</dbReference>
<evidence type="ECO:0000256" key="1">
    <source>
        <dbReference type="ARBA" id="ARBA00004571"/>
    </source>
</evidence>
<evidence type="ECO:0000256" key="2">
    <source>
        <dbReference type="ARBA" id="ARBA00009450"/>
    </source>
</evidence>
<comment type="subcellular location">
    <subcellularLocation>
        <location evidence="1">Cell outer membrane</location>
        <topology evidence="1">Multi-pass membrane protein</topology>
    </subcellularLocation>
</comment>
<dbReference type="KEGG" id="mbry:B1812_19230"/>
<evidence type="ECO:0000256" key="8">
    <source>
        <dbReference type="ARBA" id="ARBA00023047"/>
    </source>
</evidence>
<evidence type="ECO:0000256" key="9">
    <source>
        <dbReference type="ARBA" id="ARBA00023065"/>
    </source>
</evidence>
<evidence type="ECO:0000256" key="14">
    <source>
        <dbReference type="ARBA" id="ARBA00023288"/>
    </source>
</evidence>
<feature type="domain" description="SLBB" evidence="17">
    <location>
        <begin position="264"/>
        <end position="362"/>
    </location>
</feature>
<dbReference type="GO" id="GO:0046930">
    <property type="term" value="C:pore complex"/>
    <property type="evidence" value="ECO:0007669"/>
    <property type="project" value="UniProtKB-KW"/>
</dbReference>
<keyword evidence="11" id="KW-0472">Membrane</keyword>
<keyword evidence="3" id="KW-0813">Transport</keyword>
<evidence type="ECO:0000259" key="16">
    <source>
        <dbReference type="Pfam" id="PF10531"/>
    </source>
</evidence>
<organism evidence="18 19">
    <name type="scientific">Methylocystis bryophila</name>
    <dbReference type="NCBI Taxonomy" id="655015"/>
    <lineage>
        <taxon>Bacteria</taxon>
        <taxon>Pseudomonadati</taxon>
        <taxon>Pseudomonadota</taxon>
        <taxon>Alphaproteobacteria</taxon>
        <taxon>Hyphomicrobiales</taxon>
        <taxon>Methylocystaceae</taxon>
        <taxon>Methylocystis</taxon>
    </lineage>
</organism>
<dbReference type="Gene3D" id="3.10.560.10">
    <property type="entry name" value="Outer membrane lipoprotein wza domain like"/>
    <property type="match status" value="2"/>
</dbReference>
<evidence type="ECO:0000256" key="3">
    <source>
        <dbReference type="ARBA" id="ARBA00022448"/>
    </source>
</evidence>
<evidence type="ECO:0000256" key="11">
    <source>
        <dbReference type="ARBA" id="ARBA00023136"/>
    </source>
</evidence>
<reference evidence="18 19" key="1">
    <citation type="submission" date="2017-02" db="EMBL/GenBank/DDBJ databases">
        <authorList>
            <person name="Peterson S.W."/>
        </authorList>
    </citation>
    <scope>NUCLEOTIDE SEQUENCE [LARGE SCALE GENOMIC DNA]</scope>
    <source>
        <strain evidence="18 19">S285</strain>
    </source>
</reference>
<keyword evidence="14" id="KW-0449">Lipoprotein</keyword>